<gene>
    <name evidence="1" type="ORF">TIFTF001_030028</name>
</gene>
<comment type="caution">
    <text evidence="1">The sequence shown here is derived from an EMBL/GenBank/DDBJ whole genome shotgun (WGS) entry which is preliminary data.</text>
</comment>
<sequence length="52" mass="5445">MPFKPSDQLFSIPDRECSKPAASGAFPDGFSLPEVSGVGVARSVFVPCTSEV</sequence>
<keyword evidence="2" id="KW-1185">Reference proteome</keyword>
<protein>
    <submittedName>
        <fullName evidence="1">Uncharacterized protein</fullName>
    </submittedName>
</protein>
<reference evidence="1" key="1">
    <citation type="submission" date="2023-07" db="EMBL/GenBank/DDBJ databases">
        <title>draft genome sequence of fig (Ficus carica).</title>
        <authorList>
            <person name="Takahashi T."/>
            <person name="Nishimura K."/>
        </authorList>
    </citation>
    <scope>NUCLEOTIDE SEQUENCE</scope>
</reference>
<organism evidence="1 2">
    <name type="scientific">Ficus carica</name>
    <name type="common">Common fig</name>
    <dbReference type="NCBI Taxonomy" id="3494"/>
    <lineage>
        <taxon>Eukaryota</taxon>
        <taxon>Viridiplantae</taxon>
        <taxon>Streptophyta</taxon>
        <taxon>Embryophyta</taxon>
        <taxon>Tracheophyta</taxon>
        <taxon>Spermatophyta</taxon>
        <taxon>Magnoliopsida</taxon>
        <taxon>eudicotyledons</taxon>
        <taxon>Gunneridae</taxon>
        <taxon>Pentapetalae</taxon>
        <taxon>rosids</taxon>
        <taxon>fabids</taxon>
        <taxon>Rosales</taxon>
        <taxon>Moraceae</taxon>
        <taxon>Ficeae</taxon>
        <taxon>Ficus</taxon>
    </lineage>
</organism>
<evidence type="ECO:0000313" key="1">
    <source>
        <dbReference type="EMBL" id="GMN60943.1"/>
    </source>
</evidence>
<dbReference type="AlphaFoldDB" id="A0AA88DT18"/>
<accession>A0AA88DT18</accession>
<evidence type="ECO:0000313" key="2">
    <source>
        <dbReference type="Proteomes" id="UP001187192"/>
    </source>
</evidence>
<proteinExistence type="predicted"/>
<name>A0AA88DT18_FICCA</name>
<dbReference type="Proteomes" id="UP001187192">
    <property type="component" value="Unassembled WGS sequence"/>
</dbReference>
<dbReference type="EMBL" id="BTGU01000104">
    <property type="protein sequence ID" value="GMN60943.1"/>
    <property type="molecule type" value="Genomic_DNA"/>
</dbReference>